<sequence length="637" mass="70270">MSEAAAQYKKADGKLVVSQDGRSVSWTANSGNPKLEIAVAEIGNLQQTPATSAKASIKIVVNKAPGQTEAHAFTFTSAAARDDQQTITGLLRKWIEAHKAQSTPVPTPAAATPTPDGGVGAPKPPEGEDTYDDAKLMADTELQRSLLNTNVALKQRFEESLGNKPESISIIQFMNQFWATRLHMLRSHVVERSQGAGAYNVLSVVKPQLVNGVRQLAVSKEQIQLLFAQHPLIKKVYNENVPRMSNQDFWSRFFSSRLLKKLKGEKITDMDPLDPRLDTYLTLSDDTDIAPQLVMASIPHFLDVEGNEQNHSQRQGNRPDMTMRPNAHDKVPILRVLNSMSEKMMAEVPPSDGADRHGPAGVDEETYKQLQLRDLQLADKDNRVILNIKDQTQFYSAGQGLQTSSSAATYAKRTPADVLLQMQKEVQDIPAGQGQNGGVNLRSAIGVVDDSSSDEDAPTKKKRRVGSRSSRTAATVQMTKAIHKRHLYGDELLPQASDSSDQAVKLGISAQLFDNLAMTHNTTVEFLHYFWAVYYSGDADRANEVAKLMETLDKSLDRIKAVADVAETERAALIKKQEHENEAFFKRSGRRRKFDPNNIKGGTKAINAIVEPLRRAIDAARKQYQTALNEQLGRAAG</sequence>
<evidence type="ECO:0000259" key="8">
    <source>
        <dbReference type="PROSITE" id="PS50858"/>
    </source>
</evidence>
<keyword evidence="6" id="KW-0539">Nucleus</keyword>
<evidence type="ECO:0000256" key="6">
    <source>
        <dbReference type="ARBA" id="ARBA00023242"/>
    </source>
</evidence>
<evidence type="ECO:0000256" key="1">
    <source>
        <dbReference type="ARBA" id="ARBA00004123"/>
    </source>
</evidence>
<dbReference type="OrthoDB" id="360521at2759"/>
<keyword evidence="5" id="KW-0804">Transcription</keyword>
<evidence type="ECO:0000256" key="2">
    <source>
        <dbReference type="ARBA" id="ARBA00009448"/>
    </source>
</evidence>
<dbReference type="SUPFAM" id="SSF50729">
    <property type="entry name" value="PH domain-like"/>
    <property type="match status" value="1"/>
</dbReference>
<evidence type="ECO:0000256" key="4">
    <source>
        <dbReference type="ARBA" id="ARBA00023015"/>
    </source>
</evidence>
<feature type="region of interest" description="Disordered" evidence="7">
    <location>
        <begin position="99"/>
        <end position="130"/>
    </location>
</feature>
<comment type="subcellular location">
    <subcellularLocation>
        <location evidence="1">Nucleus</location>
    </subcellularLocation>
</comment>
<dbReference type="SMART" id="SM00751">
    <property type="entry name" value="BSD"/>
    <property type="match status" value="1"/>
</dbReference>
<evidence type="ECO:0000256" key="5">
    <source>
        <dbReference type="ARBA" id="ARBA00023163"/>
    </source>
</evidence>
<dbReference type="PANTHER" id="PTHR12856">
    <property type="entry name" value="TRANSCRIPTION INITIATION FACTOR IIH-RELATED"/>
    <property type="match status" value="1"/>
</dbReference>
<feature type="compositionally biased region" description="Polar residues" evidence="7">
    <location>
        <begin position="307"/>
        <end position="316"/>
    </location>
</feature>
<dbReference type="Gene3D" id="2.30.29.30">
    <property type="entry name" value="Pleckstrin-homology domain (PH domain)/Phosphotyrosine-binding domain (PTB)"/>
    <property type="match status" value="1"/>
</dbReference>
<evidence type="ECO:0000256" key="7">
    <source>
        <dbReference type="SAM" id="MobiDB-lite"/>
    </source>
</evidence>
<dbReference type="InterPro" id="IPR013876">
    <property type="entry name" value="TFIIH_BTF_p62_N"/>
</dbReference>
<dbReference type="EMBL" id="MU006781">
    <property type="protein sequence ID" value="KAF2642695.1"/>
    <property type="molecule type" value="Genomic_DNA"/>
</dbReference>
<feature type="region of interest" description="Disordered" evidence="7">
    <location>
        <begin position="307"/>
        <end position="326"/>
    </location>
</feature>
<dbReference type="AlphaFoldDB" id="A0A6A6S4Z7"/>
<accession>A0A6A6S4Z7</accession>
<evidence type="ECO:0000256" key="3">
    <source>
        <dbReference type="ARBA" id="ARBA00022737"/>
    </source>
</evidence>
<dbReference type="InterPro" id="IPR011993">
    <property type="entry name" value="PH-like_dom_sf"/>
</dbReference>
<dbReference type="InterPro" id="IPR027079">
    <property type="entry name" value="Tfb1/GTF2H1"/>
</dbReference>
<keyword evidence="10" id="KW-1185">Reference proteome</keyword>
<dbReference type="Pfam" id="PF08567">
    <property type="entry name" value="PH_TFIIH"/>
    <property type="match status" value="1"/>
</dbReference>
<proteinExistence type="inferred from homology"/>
<gene>
    <name evidence="9" type="ORF">P280DRAFT_497455</name>
</gene>
<dbReference type="InterPro" id="IPR005607">
    <property type="entry name" value="BSD_dom"/>
</dbReference>
<feature type="domain" description="BSD" evidence="8">
    <location>
        <begin position="210"/>
        <end position="261"/>
    </location>
</feature>
<dbReference type="PROSITE" id="PS50858">
    <property type="entry name" value="BSD"/>
    <property type="match status" value="1"/>
</dbReference>
<dbReference type="CDD" id="cd13229">
    <property type="entry name" value="PH_TFIIH"/>
    <property type="match status" value="1"/>
</dbReference>
<keyword evidence="3" id="KW-0677">Repeat</keyword>
<dbReference type="Proteomes" id="UP000799753">
    <property type="component" value="Unassembled WGS sequence"/>
</dbReference>
<dbReference type="GO" id="GO:0006289">
    <property type="term" value="P:nucleotide-excision repair"/>
    <property type="evidence" value="ECO:0007669"/>
    <property type="project" value="InterPro"/>
</dbReference>
<comment type="similarity">
    <text evidence="2">Belongs to the TFB1 family.</text>
</comment>
<organism evidence="9 10">
    <name type="scientific">Massarina eburnea CBS 473.64</name>
    <dbReference type="NCBI Taxonomy" id="1395130"/>
    <lineage>
        <taxon>Eukaryota</taxon>
        <taxon>Fungi</taxon>
        <taxon>Dikarya</taxon>
        <taxon>Ascomycota</taxon>
        <taxon>Pezizomycotina</taxon>
        <taxon>Dothideomycetes</taxon>
        <taxon>Pleosporomycetidae</taxon>
        <taxon>Pleosporales</taxon>
        <taxon>Massarineae</taxon>
        <taxon>Massarinaceae</taxon>
        <taxon>Massarina</taxon>
    </lineage>
</organism>
<name>A0A6A6S4Z7_9PLEO</name>
<keyword evidence="4" id="KW-0805">Transcription regulation</keyword>
<evidence type="ECO:0000313" key="10">
    <source>
        <dbReference type="Proteomes" id="UP000799753"/>
    </source>
</evidence>
<dbReference type="Pfam" id="PF03909">
    <property type="entry name" value="BSD"/>
    <property type="match status" value="2"/>
</dbReference>
<protein>
    <submittedName>
        <fullName evidence="9">RNA polymerase II transcription factor</fullName>
    </submittedName>
</protein>
<reference evidence="9" key="1">
    <citation type="journal article" date="2020" name="Stud. Mycol.">
        <title>101 Dothideomycetes genomes: a test case for predicting lifestyles and emergence of pathogens.</title>
        <authorList>
            <person name="Haridas S."/>
            <person name="Albert R."/>
            <person name="Binder M."/>
            <person name="Bloem J."/>
            <person name="Labutti K."/>
            <person name="Salamov A."/>
            <person name="Andreopoulos B."/>
            <person name="Baker S."/>
            <person name="Barry K."/>
            <person name="Bills G."/>
            <person name="Bluhm B."/>
            <person name="Cannon C."/>
            <person name="Castanera R."/>
            <person name="Culley D."/>
            <person name="Daum C."/>
            <person name="Ezra D."/>
            <person name="Gonzalez J."/>
            <person name="Henrissat B."/>
            <person name="Kuo A."/>
            <person name="Liang C."/>
            <person name="Lipzen A."/>
            <person name="Lutzoni F."/>
            <person name="Magnuson J."/>
            <person name="Mondo S."/>
            <person name="Nolan M."/>
            <person name="Ohm R."/>
            <person name="Pangilinan J."/>
            <person name="Park H.-J."/>
            <person name="Ramirez L."/>
            <person name="Alfaro M."/>
            <person name="Sun H."/>
            <person name="Tritt A."/>
            <person name="Yoshinaga Y."/>
            <person name="Zwiers L.-H."/>
            <person name="Turgeon B."/>
            <person name="Goodwin S."/>
            <person name="Spatafora J."/>
            <person name="Crous P."/>
            <person name="Grigoriev I."/>
        </authorList>
    </citation>
    <scope>NUCLEOTIDE SEQUENCE</scope>
    <source>
        <strain evidence="9">CBS 473.64</strain>
    </source>
</reference>
<dbReference type="GO" id="GO:0006351">
    <property type="term" value="P:DNA-templated transcription"/>
    <property type="evidence" value="ECO:0007669"/>
    <property type="project" value="InterPro"/>
</dbReference>
<evidence type="ECO:0000313" key="9">
    <source>
        <dbReference type="EMBL" id="KAF2642695.1"/>
    </source>
</evidence>
<feature type="region of interest" description="Disordered" evidence="7">
    <location>
        <begin position="446"/>
        <end position="471"/>
    </location>
</feature>
<dbReference type="GO" id="GO:0000439">
    <property type="term" value="C:transcription factor TFIIH core complex"/>
    <property type="evidence" value="ECO:0007669"/>
    <property type="project" value="InterPro"/>
</dbReference>